<dbReference type="InterPro" id="IPR025558">
    <property type="entry name" value="DUF4283"/>
</dbReference>
<protein>
    <recommendedName>
        <fullName evidence="1">DUF4283 domain-containing protein</fullName>
    </recommendedName>
</protein>
<reference evidence="2 3" key="1">
    <citation type="journal article" date="2021" name="Plant Biotechnol. J.">
        <title>Multi-omics assisted identification of the key and species-specific regulatory components of drought-tolerant mechanisms in Gossypium stocksii.</title>
        <authorList>
            <person name="Yu D."/>
            <person name="Ke L."/>
            <person name="Zhang D."/>
            <person name="Wu Y."/>
            <person name="Sun Y."/>
            <person name="Mei J."/>
            <person name="Sun J."/>
            <person name="Sun Y."/>
        </authorList>
    </citation>
    <scope>NUCLEOTIDE SEQUENCE [LARGE SCALE GENOMIC DNA]</scope>
    <source>
        <strain evidence="3">cv. E1</strain>
        <tissue evidence="2">Leaf</tissue>
    </source>
</reference>
<dbReference type="AlphaFoldDB" id="A0A9D3U8V7"/>
<dbReference type="EMBL" id="JAIQCV010000013">
    <property type="protein sequence ID" value="KAH1032171.1"/>
    <property type="molecule type" value="Genomic_DNA"/>
</dbReference>
<evidence type="ECO:0000313" key="3">
    <source>
        <dbReference type="Proteomes" id="UP000828251"/>
    </source>
</evidence>
<dbReference type="PANTHER" id="PTHR31286">
    <property type="entry name" value="GLYCINE-RICH CELL WALL STRUCTURAL PROTEIN 1.8-LIKE"/>
    <property type="match status" value="1"/>
</dbReference>
<proteinExistence type="predicted"/>
<dbReference type="PANTHER" id="PTHR31286:SF153">
    <property type="entry name" value="DUF4283 DOMAIN PROTEIN"/>
    <property type="match status" value="1"/>
</dbReference>
<gene>
    <name evidence="2" type="ORF">J1N35_044345</name>
</gene>
<evidence type="ECO:0000313" key="2">
    <source>
        <dbReference type="EMBL" id="KAH1032171.1"/>
    </source>
</evidence>
<dbReference type="Proteomes" id="UP000828251">
    <property type="component" value="Unassembled WGS sequence"/>
</dbReference>
<evidence type="ECO:0000259" key="1">
    <source>
        <dbReference type="Pfam" id="PF14111"/>
    </source>
</evidence>
<comment type="caution">
    <text evidence="2">The sequence shown here is derived from an EMBL/GenBank/DDBJ whole genome shotgun (WGS) entry which is preliminary data.</text>
</comment>
<sequence length="397" mass="46258">MEEGLANLNLFDEEEEAFHEEDSAVDWSYQFCLMGRCLTDSVVHLLSLRSIMADLWHPIRGICISDIGDKRILFHFFHEVDVKRVLSGTPWFFNNHLLILHEIQWGEDLAVDCNETSKLERLWVGETMDCGLSLGWKWNSLIRLKKYSSYHIDVELGHNQMIPWLVVGDFNEIMNSFEKKGGRLRSECQMSDFHDVLDDCGLDDLGFVSDDKRSLGLVEKRVTNSMNDELIKPFTEEDITRVVKSMTSLKALVRFFGWNDELFGFSYRLDCSHYEVLRERVNFDKSLIYFGANVELSVWELVTGILGVRVATNPEKYLGLPMMIGRKKRWPFAHFIDRFRKKTDEWGSRYLPVGVNRAADTLALEGRQRMLPCFWDHEPLESVRMVMTADWTEGQRS</sequence>
<keyword evidence="3" id="KW-1185">Reference proteome</keyword>
<dbReference type="Pfam" id="PF14111">
    <property type="entry name" value="DUF4283"/>
    <property type="match status" value="1"/>
</dbReference>
<name>A0A9D3U8V7_9ROSI</name>
<dbReference type="InterPro" id="IPR040256">
    <property type="entry name" value="At4g02000-like"/>
</dbReference>
<feature type="domain" description="DUF4283" evidence="1">
    <location>
        <begin position="30"/>
        <end position="102"/>
    </location>
</feature>
<accession>A0A9D3U8V7</accession>
<organism evidence="2 3">
    <name type="scientific">Gossypium stocksii</name>
    <dbReference type="NCBI Taxonomy" id="47602"/>
    <lineage>
        <taxon>Eukaryota</taxon>
        <taxon>Viridiplantae</taxon>
        <taxon>Streptophyta</taxon>
        <taxon>Embryophyta</taxon>
        <taxon>Tracheophyta</taxon>
        <taxon>Spermatophyta</taxon>
        <taxon>Magnoliopsida</taxon>
        <taxon>eudicotyledons</taxon>
        <taxon>Gunneridae</taxon>
        <taxon>Pentapetalae</taxon>
        <taxon>rosids</taxon>
        <taxon>malvids</taxon>
        <taxon>Malvales</taxon>
        <taxon>Malvaceae</taxon>
        <taxon>Malvoideae</taxon>
        <taxon>Gossypium</taxon>
    </lineage>
</organism>